<accession>A0A1H2SN52</accession>
<dbReference type="PANTHER" id="PTHR43791:SF36">
    <property type="entry name" value="TRANSPORTER, PUTATIVE (AFU_ORTHOLOGUE AFUA_6G08340)-RELATED"/>
    <property type="match status" value="1"/>
</dbReference>
<feature type="transmembrane region" description="Helical" evidence="6">
    <location>
        <begin position="183"/>
        <end position="205"/>
    </location>
</feature>
<feature type="transmembrane region" description="Helical" evidence="6">
    <location>
        <begin position="367"/>
        <end position="396"/>
    </location>
</feature>
<keyword evidence="2" id="KW-0813">Transport</keyword>
<feature type="transmembrane region" description="Helical" evidence="6">
    <location>
        <begin position="251"/>
        <end position="268"/>
    </location>
</feature>
<evidence type="ECO:0000259" key="7">
    <source>
        <dbReference type="PROSITE" id="PS50850"/>
    </source>
</evidence>
<evidence type="ECO:0000313" key="9">
    <source>
        <dbReference type="Proteomes" id="UP000199515"/>
    </source>
</evidence>
<evidence type="ECO:0000256" key="3">
    <source>
        <dbReference type="ARBA" id="ARBA00022692"/>
    </source>
</evidence>
<gene>
    <name evidence="8" type="ORF">SAMN05421504_101279</name>
</gene>
<evidence type="ECO:0000313" key="8">
    <source>
        <dbReference type="EMBL" id="SDW32947.1"/>
    </source>
</evidence>
<dbReference type="Gene3D" id="1.20.1250.20">
    <property type="entry name" value="MFS general substrate transporter like domains"/>
    <property type="match status" value="2"/>
</dbReference>
<name>A0A1H2SN52_9PSEU</name>
<protein>
    <submittedName>
        <fullName evidence="8">MFS transporter, ACS family, tartrate transporter</fullName>
    </submittedName>
</protein>
<evidence type="ECO:0000256" key="1">
    <source>
        <dbReference type="ARBA" id="ARBA00004651"/>
    </source>
</evidence>
<feature type="transmembrane region" description="Helical" evidence="6">
    <location>
        <begin position="90"/>
        <end position="109"/>
    </location>
</feature>
<dbReference type="RefSeq" id="WP_425425957.1">
    <property type="nucleotide sequence ID" value="NZ_FNON01000001.1"/>
</dbReference>
<evidence type="ECO:0000256" key="4">
    <source>
        <dbReference type="ARBA" id="ARBA00022989"/>
    </source>
</evidence>
<evidence type="ECO:0000256" key="6">
    <source>
        <dbReference type="SAM" id="Phobius"/>
    </source>
</evidence>
<dbReference type="STRING" id="589385.SAMN05421504_101279"/>
<feature type="domain" description="Major facilitator superfamily (MFS) profile" evidence="7">
    <location>
        <begin position="24"/>
        <end position="435"/>
    </location>
</feature>
<dbReference type="InterPro" id="IPR036259">
    <property type="entry name" value="MFS_trans_sf"/>
</dbReference>
<dbReference type="Proteomes" id="UP000199515">
    <property type="component" value="Unassembled WGS sequence"/>
</dbReference>
<dbReference type="FunFam" id="1.20.1250.20:FF:000018">
    <property type="entry name" value="MFS transporter permease"/>
    <property type="match status" value="1"/>
</dbReference>
<dbReference type="InterPro" id="IPR020846">
    <property type="entry name" value="MFS_dom"/>
</dbReference>
<keyword evidence="3 6" id="KW-0812">Transmembrane</keyword>
<dbReference type="PROSITE" id="PS50850">
    <property type="entry name" value="MFS"/>
    <property type="match status" value="1"/>
</dbReference>
<dbReference type="GO" id="GO:0005886">
    <property type="term" value="C:plasma membrane"/>
    <property type="evidence" value="ECO:0007669"/>
    <property type="project" value="UniProtKB-SubCell"/>
</dbReference>
<feature type="transmembrane region" description="Helical" evidence="6">
    <location>
        <begin position="319"/>
        <end position="347"/>
    </location>
</feature>
<dbReference type="CDD" id="cd17319">
    <property type="entry name" value="MFS_ExuT_GudP_like"/>
    <property type="match status" value="1"/>
</dbReference>
<evidence type="ECO:0000256" key="2">
    <source>
        <dbReference type="ARBA" id="ARBA00022448"/>
    </source>
</evidence>
<organism evidence="8 9">
    <name type="scientific">Amycolatopsis xylanica</name>
    <dbReference type="NCBI Taxonomy" id="589385"/>
    <lineage>
        <taxon>Bacteria</taxon>
        <taxon>Bacillati</taxon>
        <taxon>Actinomycetota</taxon>
        <taxon>Actinomycetes</taxon>
        <taxon>Pseudonocardiales</taxon>
        <taxon>Pseudonocardiaceae</taxon>
        <taxon>Amycolatopsis</taxon>
    </lineage>
</organism>
<keyword evidence="9" id="KW-1185">Reference proteome</keyword>
<keyword evidence="4 6" id="KW-1133">Transmembrane helix</keyword>
<dbReference type="InterPro" id="IPR011701">
    <property type="entry name" value="MFS"/>
</dbReference>
<feature type="transmembrane region" description="Helical" evidence="6">
    <location>
        <begin position="57"/>
        <end position="78"/>
    </location>
</feature>
<proteinExistence type="predicted"/>
<dbReference type="PANTHER" id="PTHR43791">
    <property type="entry name" value="PERMEASE-RELATED"/>
    <property type="match status" value="1"/>
</dbReference>
<feature type="transmembrane region" description="Helical" evidence="6">
    <location>
        <begin position="408"/>
        <end position="430"/>
    </location>
</feature>
<dbReference type="AlphaFoldDB" id="A0A1H2SN52"/>
<comment type="subcellular location">
    <subcellularLocation>
        <location evidence="1">Cell membrane</location>
        <topology evidence="1">Multi-pass membrane protein</topology>
    </subcellularLocation>
</comment>
<dbReference type="Pfam" id="PF07690">
    <property type="entry name" value="MFS_1"/>
    <property type="match status" value="1"/>
</dbReference>
<feature type="transmembrane region" description="Helical" evidence="6">
    <location>
        <begin position="288"/>
        <end position="307"/>
    </location>
</feature>
<reference evidence="8 9" key="1">
    <citation type="submission" date="2016-10" db="EMBL/GenBank/DDBJ databases">
        <authorList>
            <person name="de Groot N.N."/>
        </authorList>
    </citation>
    <scope>NUCLEOTIDE SEQUENCE [LARGE SCALE GENOMIC DNA]</scope>
    <source>
        <strain evidence="8 9">CPCC 202699</strain>
    </source>
</reference>
<feature type="transmembrane region" description="Helical" evidence="6">
    <location>
        <begin position="115"/>
        <end position="136"/>
    </location>
</feature>
<sequence length="443" mass="46763">MSRVLPRAGSPIETAAMRKVTWRVVPLLVLGYFVSYLDRINISFAKFGLEQEFGMSATQYGFAAGIFFVGYILAEVPSNMILAKVGARVWLSRILVTWGLVAAATALAPNLTTVYVLRFLLGVAEAGFFPGILLYLTRWYPTARRTKIVATVMVSIPVASVIGNPVNGWILDTFDGAWGVDGWRWVFILGGVPAVVLGIVGFFALTDRPEKARWLTGPEREWLASTLAAEEAERAASAPRGHWAALKDKRVIALCAVYFFVLCGAYPLTYWMPSVIKGVGRGLSSTQVGWLSAVPFLLSAICMYVTGRLVPPGGSTRPVTVALIISLVTFAGTALLLGVPVAAFAVITVATMAAQTAKPLFWAVPTAYLAGVGAASGLALINSLGNAAGFVSPFAVGWIKDASGGDTGLSMLVMISANVVGLAVLTGLAISARRRGAAGLVGS</sequence>
<feature type="transmembrane region" description="Helical" evidence="6">
    <location>
        <begin position="148"/>
        <end position="171"/>
    </location>
</feature>
<feature type="transmembrane region" description="Helical" evidence="6">
    <location>
        <begin position="20"/>
        <end position="37"/>
    </location>
</feature>
<dbReference type="EMBL" id="FNON01000001">
    <property type="protein sequence ID" value="SDW32947.1"/>
    <property type="molecule type" value="Genomic_DNA"/>
</dbReference>
<evidence type="ECO:0000256" key="5">
    <source>
        <dbReference type="ARBA" id="ARBA00023136"/>
    </source>
</evidence>
<dbReference type="GO" id="GO:0022857">
    <property type="term" value="F:transmembrane transporter activity"/>
    <property type="evidence" value="ECO:0007669"/>
    <property type="project" value="InterPro"/>
</dbReference>
<dbReference type="SUPFAM" id="SSF103473">
    <property type="entry name" value="MFS general substrate transporter"/>
    <property type="match status" value="1"/>
</dbReference>
<keyword evidence="5 6" id="KW-0472">Membrane</keyword>